<dbReference type="AlphaFoldDB" id="A0A4R3SXD8"/>
<dbReference type="SUPFAM" id="SSF49265">
    <property type="entry name" value="Fibronectin type III"/>
    <property type="match status" value="1"/>
</dbReference>
<dbReference type="CDD" id="cd00063">
    <property type="entry name" value="FN3"/>
    <property type="match status" value="1"/>
</dbReference>
<accession>A0A4R3SXD8</accession>
<sequence length="129" mass="14598">MGWYRDAACRKKYPKVTTKSKGNIKRYAKWAEISVGKASTPSLTNLKGKKMQVKLCKVAQASGYQITYTTDKRFKSNVKSMYTSALTKTLTGLKTKKTYYVKVRAYKYDSTKAKVYGSYSSVKAISIKK</sequence>
<reference evidence="1 2" key="1">
    <citation type="submission" date="2019-03" db="EMBL/GenBank/DDBJ databases">
        <title>Genomic Encyclopedia of Type Strains, Phase IV (KMG-IV): sequencing the most valuable type-strain genomes for metagenomic binning, comparative biology and taxonomic classification.</title>
        <authorList>
            <person name="Goeker M."/>
        </authorList>
    </citation>
    <scope>NUCLEOTIDE SEQUENCE [LARGE SCALE GENOMIC DNA]</scope>
    <source>
        <strain evidence="1 2">DSM 29481</strain>
    </source>
</reference>
<evidence type="ECO:0000313" key="1">
    <source>
        <dbReference type="EMBL" id="TCU52836.1"/>
    </source>
</evidence>
<proteinExistence type="predicted"/>
<gene>
    <name evidence="1" type="ORF">EDD61_1312</name>
</gene>
<keyword evidence="2" id="KW-1185">Reference proteome</keyword>
<dbReference type="EMBL" id="SMBP01000031">
    <property type="protein sequence ID" value="TCU52836.1"/>
    <property type="molecule type" value="Genomic_DNA"/>
</dbReference>
<comment type="caution">
    <text evidence="1">The sequence shown here is derived from an EMBL/GenBank/DDBJ whole genome shotgun (WGS) entry which is preliminary data.</text>
</comment>
<protein>
    <submittedName>
        <fullName evidence="1">Putative repeat protein (TIGR02543 family)</fullName>
    </submittedName>
</protein>
<dbReference type="InterPro" id="IPR003961">
    <property type="entry name" value="FN3_dom"/>
</dbReference>
<dbReference type="Gene3D" id="2.60.40.10">
    <property type="entry name" value="Immunoglobulins"/>
    <property type="match status" value="1"/>
</dbReference>
<dbReference type="InterPro" id="IPR036116">
    <property type="entry name" value="FN3_sf"/>
</dbReference>
<dbReference type="InterPro" id="IPR013783">
    <property type="entry name" value="Ig-like_fold"/>
</dbReference>
<name>A0A4R3SXD8_9FIRM</name>
<organism evidence="1 2">
    <name type="scientific">Longicatena caecimuris</name>
    <dbReference type="NCBI Taxonomy" id="1796635"/>
    <lineage>
        <taxon>Bacteria</taxon>
        <taxon>Bacillati</taxon>
        <taxon>Bacillota</taxon>
        <taxon>Erysipelotrichia</taxon>
        <taxon>Erysipelotrichales</taxon>
        <taxon>Erysipelotrichaceae</taxon>
        <taxon>Longicatena</taxon>
    </lineage>
</organism>
<evidence type="ECO:0000313" key="2">
    <source>
        <dbReference type="Proteomes" id="UP000295773"/>
    </source>
</evidence>
<dbReference type="Proteomes" id="UP000295773">
    <property type="component" value="Unassembled WGS sequence"/>
</dbReference>